<dbReference type="InterPro" id="IPR001810">
    <property type="entry name" value="F-box_dom"/>
</dbReference>
<dbReference type="Proteomes" id="UP000824890">
    <property type="component" value="Unassembled WGS sequence"/>
</dbReference>
<evidence type="ECO:0000256" key="2">
    <source>
        <dbReference type="ARBA" id="ARBA00023242"/>
    </source>
</evidence>
<evidence type="ECO:0008006" key="8">
    <source>
        <dbReference type="Google" id="ProtNLM"/>
    </source>
</evidence>
<name>A0ABQ8ABS2_BRANA</name>
<evidence type="ECO:0000259" key="4">
    <source>
        <dbReference type="PROSITE" id="PS50181"/>
    </source>
</evidence>
<dbReference type="InterPro" id="IPR017451">
    <property type="entry name" value="F-box-assoc_interact_dom"/>
</dbReference>
<dbReference type="InterPro" id="IPR036047">
    <property type="entry name" value="F-box-like_dom_sf"/>
</dbReference>
<evidence type="ECO:0000313" key="7">
    <source>
        <dbReference type="Proteomes" id="UP000824890"/>
    </source>
</evidence>
<accession>A0ABQ8ABS2</accession>
<dbReference type="PROSITE" id="PS51138">
    <property type="entry name" value="ENT"/>
    <property type="match status" value="1"/>
</dbReference>
<evidence type="ECO:0000256" key="3">
    <source>
        <dbReference type="SAM" id="MobiDB-lite"/>
    </source>
</evidence>
<dbReference type="NCBIfam" id="TIGR01640">
    <property type="entry name" value="F_box_assoc_1"/>
    <property type="match status" value="1"/>
</dbReference>
<dbReference type="SMART" id="SM00256">
    <property type="entry name" value="FBOX"/>
    <property type="match status" value="1"/>
</dbReference>
<dbReference type="InterPro" id="IPR005491">
    <property type="entry name" value="ENT_dom"/>
</dbReference>
<dbReference type="EMBL" id="JAGKQM010000013">
    <property type="protein sequence ID" value="KAH0889984.1"/>
    <property type="molecule type" value="Genomic_DNA"/>
</dbReference>
<organism evidence="6 7">
    <name type="scientific">Brassica napus</name>
    <name type="common">Rape</name>
    <dbReference type="NCBI Taxonomy" id="3708"/>
    <lineage>
        <taxon>Eukaryota</taxon>
        <taxon>Viridiplantae</taxon>
        <taxon>Streptophyta</taxon>
        <taxon>Embryophyta</taxon>
        <taxon>Tracheophyta</taxon>
        <taxon>Spermatophyta</taxon>
        <taxon>Magnoliopsida</taxon>
        <taxon>eudicotyledons</taxon>
        <taxon>Gunneridae</taxon>
        <taxon>Pentapetalae</taxon>
        <taxon>rosids</taxon>
        <taxon>malvids</taxon>
        <taxon>Brassicales</taxon>
        <taxon>Brassicaceae</taxon>
        <taxon>Brassiceae</taxon>
        <taxon>Brassica</taxon>
    </lineage>
</organism>
<feature type="domain" description="F-box" evidence="4">
    <location>
        <begin position="477"/>
        <end position="529"/>
    </location>
</feature>
<dbReference type="CDD" id="cd20404">
    <property type="entry name" value="Tudor_Agenet_AtEML-like"/>
    <property type="match status" value="1"/>
</dbReference>
<dbReference type="Gene3D" id="2.30.30.140">
    <property type="match status" value="1"/>
</dbReference>
<dbReference type="PANTHER" id="PTHR33432:SF28">
    <property type="entry name" value="PROTEIN EMSY-LIKE 4"/>
    <property type="match status" value="1"/>
</dbReference>
<dbReference type="InterPro" id="IPR033485">
    <property type="entry name" value="EMSY-LIKE_plant"/>
</dbReference>
<dbReference type="Pfam" id="PF08268">
    <property type="entry name" value="FBA_3"/>
    <property type="match status" value="1"/>
</dbReference>
<feature type="domain" description="ENT" evidence="5">
    <location>
        <begin position="51"/>
        <end position="140"/>
    </location>
</feature>
<protein>
    <recommendedName>
        <fullName evidence="8">ENT domain-containing protein</fullName>
    </recommendedName>
</protein>
<comment type="caution">
    <text evidence="6">The sequence shown here is derived from an EMBL/GenBank/DDBJ whole genome shotgun (WGS) entry which is preliminary data.</text>
</comment>
<feature type="compositionally biased region" description="Acidic residues" evidence="3">
    <location>
        <begin position="1"/>
        <end position="15"/>
    </location>
</feature>
<gene>
    <name evidence="6" type="ORF">HID58_052413</name>
</gene>
<proteinExistence type="predicted"/>
<dbReference type="SUPFAM" id="SSF158639">
    <property type="entry name" value="ENT-like"/>
    <property type="match status" value="1"/>
</dbReference>
<dbReference type="CDD" id="cd22157">
    <property type="entry name" value="F-box_AtFBW1-like"/>
    <property type="match status" value="1"/>
</dbReference>
<dbReference type="SMART" id="SM01191">
    <property type="entry name" value="ENT"/>
    <property type="match status" value="1"/>
</dbReference>
<dbReference type="Gene3D" id="1.20.1280.50">
    <property type="match status" value="1"/>
</dbReference>
<dbReference type="Pfam" id="PF03735">
    <property type="entry name" value="ENT"/>
    <property type="match status" value="1"/>
</dbReference>
<dbReference type="Pfam" id="PF00646">
    <property type="entry name" value="F-box"/>
    <property type="match status" value="1"/>
</dbReference>
<keyword evidence="2" id="KW-0539">Nucleus</keyword>
<dbReference type="PROSITE" id="PS50181">
    <property type="entry name" value="FBOX"/>
    <property type="match status" value="1"/>
</dbReference>
<dbReference type="Gene3D" id="1.10.1240.40">
    <property type="entry name" value="ENT domain"/>
    <property type="match status" value="1"/>
</dbReference>
<reference evidence="6 7" key="1">
    <citation type="submission" date="2021-05" db="EMBL/GenBank/DDBJ databases">
        <title>Genome Assembly of Synthetic Allotetraploid Brassica napus Reveals Homoeologous Exchanges between Subgenomes.</title>
        <authorList>
            <person name="Davis J.T."/>
        </authorList>
    </citation>
    <scope>NUCLEOTIDE SEQUENCE [LARGE SCALE GENOMIC DNA]</scope>
    <source>
        <strain evidence="7">cv. Da-Ae</strain>
        <tissue evidence="6">Seedling</tissue>
    </source>
</reference>
<feature type="region of interest" description="Disordered" evidence="3">
    <location>
        <begin position="1"/>
        <end position="40"/>
    </location>
</feature>
<dbReference type="InterPro" id="IPR036142">
    <property type="entry name" value="ENT_dom-like_sf"/>
</dbReference>
<dbReference type="PANTHER" id="PTHR33432">
    <property type="entry name" value="PROTEIN EMSY-LIKE 4"/>
    <property type="match status" value="1"/>
</dbReference>
<feature type="compositionally biased region" description="Polar residues" evidence="3">
    <location>
        <begin position="229"/>
        <end position="243"/>
    </location>
</feature>
<feature type="region of interest" description="Disordered" evidence="3">
    <location>
        <begin position="150"/>
        <end position="254"/>
    </location>
</feature>
<dbReference type="InterPro" id="IPR013187">
    <property type="entry name" value="F-box-assoc_dom_typ3"/>
</dbReference>
<evidence type="ECO:0000256" key="1">
    <source>
        <dbReference type="ARBA" id="ARBA00004123"/>
    </source>
</evidence>
<evidence type="ECO:0000259" key="5">
    <source>
        <dbReference type="PROSITE" id="PS51138"/>
    </source>
</evidence>
<dbReference type="SUPFAM" id="SSF63748">
    <property type="entry name" value="Tudor/PWWP/MBT"/>
    <property type="match status" value="1"/>
</dbReference>
<comment type="subcellular location">
    <subcellularLocation>
        <location evidence="1">Nucleus</location>
    </subcellularLocation>
</comment>
<feature type="compositionally biased region" description="Low complexity" evidence="3">
    <location>
        <begin position="169"/>
        <end position="181"/>
    </location>
</feature>
<sequence length="695" mass="78814">MDYESFDSSGTDDDLPPSHRVVPRGGSSVSTNGRPSTLPPSHMYDQVAADMEAQIHHVEKEAYFSLLRAFRAQADAITWEKDGLITEMRKELRVSHEEHRELLARVNADDTIRRIRREAFLSLYSVEEEWRQSGGVQRYAAQVVHDTLPSPSASASIKRHKPNQPIPSQPFASSSPPQADPTHQFASWTAKRGLVPNVKDKKHKPVLPGSSSLKPIPYHPLDQPPRGQVMNNRLPSVPTSSSEPAKGSGPESFVGRRVRTRWPEDNAFYEAAITKYDPVEGRHALVYDIGTRNETWEWVKLAEISPRDIEWIGEDPGVCNRYGLNRTTGPNNVPQRGSGLAKTTIKNDLRTSQNGAGKRKHVDIRIRPTNVLIREVERVLGSHNPDPQEVEMAKRVLEEQEHALVGAITKLGDISNGENGNFAKAQCNADHEELMKKKKTLVEMERQSLDFFDVLPFLWLWISNHPATAMELGAHAGNSTTTNPVDLIVEILSLLPSKSIIRFQSVSKQWFSIIRSKRLGGHPTAYKYRYVYQGICIGGVIYYGIGESNIVRFDVRSEKMELIKAPEESDISMTCYSTLVNYNGRLGGVEFGYYKHDIRLWILEDVENQEWSRKTFKYPRQWKGFGCHLGSNGVIHTGELRVFQRSLKEAKPFCVYYYDFNKERSRKVEIQGVETDELLGSRLCYPGYVENIRFL</sequence>
<dbReference type="SUPFAM" id="SSF81383">
    <property type="entry name" value="F-box domain"/>
    <property type="match status" value="1"/>
</dbReference>
<evidence type="ECO:0000313" key="6">
    <source>
        <dbReference type="EMBL" id="KAH0889984.1"/>
    </source>
</evidence>
<keyword evidence="7" id="KW-1185">Reference proteome</keyword>